<dbReference type="Pfam" id="PF25160">
    <property type="entry name" value="LdpA_Fe-S-bd"/>
    <property type="match status" value="1"/>
</dbReference>
<evidence type="ECO:0000313" key="7">
    <source>
        <dbReference type="RefSeq" id="XP_021862529.1"/>
    </source>
</evidence>
<dbReference type="GeneID" id="110801470"/>
<dbReference type="PROSITE" id="PS00198">
    <property type="entry name" value="4FE4S_FER_1"/>
    <property type="match status" value="1"/>
</dbReference>
<dbReference type="InterPro" id="IPR050157">
    <property type="entry name" value="PSI_iron-sulfur_center"/>
</dbReference>
<gene>
    <name evidence="7" type="primary">LOC110801470</name>
</gene>
<dbReference type="OrthoDB" id="204405at2759"/>
<dbReference type="Gene3D" id="3.30.70.20">
    <property type="match status" value="1"/>
</dbReference>
<dbReference type="RefSeq" id="XP_021862529.1">
    <property type="nucleotide sequence ID" value="XM_022006837.2"/>
</dbReference>
<evidence type="ECO:0000256" key="4">
    <source>
        <dbReference type="ARBA" id="ARBA00023014"/>
    </source>
</evidence>
<dbReference type="GO" id="GO:0006413">
    <property type="term" value="P:translational initiation"/>
    <property type="evidence" value="ECO:0000318"/>
    <property type="project" value="GO_Central"/>
</dbReference>
<evidence type="ECO:0000259" key="5">
    <source>
        <dbReference type="PROSITE" id="PS51379"/>
    </source>
</evidence>
<dbReference type="InterPro" id="IPR021039">
    <property type="entry name" value="Fe-S-bd_prot_LdpA_C"/>
</dbReference>
<dbReference type="KEGG" id="soe:110801470"/>
<keyword evidence="1" id="KW-0004">4Fe-4S</keyword>
<feature type="domain" description="4Fe-4S ferredoxin-type" evidence="5">
    <location>
        <begin position="165"/>
        <end position="193"/>
    </location>
</feature>
<dbReference type="PROSITE" id="PS51379">
    <property type="entry name" value="4FE4S_FER_2"/>
    <property type="match status" value="2"/>
</dbReference>
<evidence type="ECO:0000256" key="1">
    <source>
        <dbReference type="ARBA" id="ARBA00022485"/>
    </source>
</evidence>
<reference evidence="6" key="1">
    <citation type="journal article" date="2021" name="Nat. Commun.">
        <title>Genomic analyses provide insights into spinach domestication and the genetic basis of agronomic traits.</title>
        <authorList>
            <person name="Cai X."/>
            <person name="Sun X."/>
            <person name="Xu C."/>
            <person name="Sun H."/>
            <person name="Wang X."/>
            <person name="Ge C."/>
            <person name="Zhang Z."/>
            <person name="Wang Q."/>
            <person name="Fei Z."/>
            <person name="Jiao C."/>
            <person name="Wang Q."/>
        </authorList>
    </citation>
    <scope>NUCLEOTIDE SEQUENCE [LARGE SCALE GENOMIC DNA]</scope>
    <source>
        <strain evidence="6">cv. Varoflay</strain>
    </source>
</reference>
<name>A0A9R0J790_SPIOL</name>
<proteinExistence type="predicted"/>
<organism evidence="6 7">
    <name type="scientific">Spinacia oleracea</name>
    <name type="common">Spinach</name>
    <dbReference type="NCBI Taxonomy" id="3562"/>
    <lineage>
        <taxon>Eukaryota</taxon>
        <taxon>Viridiplantae</taxon>
        <taxon>Streptophyta</taxon>
        <taxon>Embryophyta</taxon>
        <taxon>Tracheophyta</taxon>
        <taxon>Spermatophyta</taxon>
        <taxon>Magnoliopsida</taxon>
        <taxon>eudicotyledons</taxon>
        <taxon>Gunneridae</taxon>
        <taxon>Pentapetalae</taxon>
        <taxon>Caryophyllales</taxon>
        <taxon>Chenopodiaceae</taxon>
        <taxon>Chenopodioideae</taxon>
        <taxon>Anserineae</taxon>
        <taxon>Spinacia</taxon>
    </lineage>
</organism>
<dbReference type="GO" id="GO:0043024">
    <property type="term" value="F:ribosomal small subunit binding"/>
    <property type="evidence" value="ECO:0000318"/>
    <property type="project" value="GO_Central"/>
</dbReference>
<protein>
    <recommendedName>
        <fullName evidence="5">4Fe-4S ferredoxin-type domain-containing protein</fullName>
    </recommendedName>
</protein>
<dbReference type="PANTHER" id="PTHR24960:SF79">
    <property type="entry name" value="PHOTOSYSTEM I IRON-SULFUR CENTER"/>
    <property type="match status" value="1"/>
</dbReference>
<accession>A0A9R0J790</accession>
<keyword evidence="3" id="KW-0408">Iron</keyword>
<dbReference type="GO" id="GO:0006415">
    <property type="term" value="P:translational termination"/>
    <property type="evidence" value="ECO:0000318"/>
    <property type="project" value="GO_Central"/>
</dbReference>
<dbReference type="Pfam" id="PF12617">
    <property type="entry name" value="LdpA_C"/>
    <property type="match status" value="1"/>
</dbReference>
<evidence type="ECO:0000256" key="3">
    <source>
        <dbReference type="ARBA" id="ARBA00023004"/>
    </source>
</evidence>
<sequence length="414" mass="44891">MALSLSCCTSLYIHNQVRLSNHVNIKNNLKIVKNLVHSAGVPSIAIPPQESLQKGNWVKLICGASFEDVVDIRNLSLVYTLAGVDCIDCAADASVVSAVNEGIEAAMNIVPIRRPWVMISVNDDEDLHFRKAAFDPLDCPLDCSRPCEAVCPANAIVLNKGDSLEGGVINERCYGCGRCLPVCPYDKINAVTYLRDAVTTAQLVRRNDVDAIEIHTNGRQTDSFEEFWSGMGDSVSNLRLVAISVPDVGKATTTVMNTMFSIMRPNLSCYNLWQLDGRPMSGDIGRGATREVLAFAVHLAATEDRPPGFLQLAGGTNAQTVKGLKEHGLFQTRRNPDDGILTGEISNSCNSLIGGIAYGGYARKIVGRILRSMQSQHGLAYIEDCPAYLSEALREALALVGSVKCYVHPGIHQE</sequence>
<dbReference type="InterPro" id="IPR057431">
    <property type="entry name" value="LdpA_Fe-S-bd"/>
</dbReference>
<dbReference type="GO" id="GO:0005524">
    <property type="term" value="F:ATP binding"/>
    <property type="evidence" value="ECO:0000318"/>
    <property type="project" value="GO_Central"/>
</dbReference>
<feature type="domain" description="4Fe-4S ferredoxin-type" evidence="5">
    <location>
        <begin position="130"/>
        <end position="161"/>
    </location>
</feature>
<reference evidence="7" key="2">
    <citation type="submission" date="2025-08" db="UniProtKB">
        <authorList>
            <consortium name="RefSeq"/>
        </authorList>
    </citation>
    <scope>IDENTIFICATION</scope>
    <source>
        <tissue evidence="7">Leaf</tissue>
    </source>
</reference>
<keyword evidence="6" id="KW-1185">Reference proteome</keyword>
<dbReference type="PANTHER" id="PTHR24960">
    <property type="entry name" value="PHOTOSYSTEM I IRON-SULFUR CENTER-RELATED"/>
    <property type="match status" value="1"/>
</dbReference>
<dbReference type="Proteomes" id="UP000813463">
    <property type="component" value="Chromosome 3"/>
</dbReference>
<dbReference type="GO" id="GO:0005506">
    <property type="term" value="F:iron ion binding"/>
    <property type="evidence" value="ECO:0000318"/>
    <property type="project" value="GO_Central"/>
</dbReference>
<dbReference type="InterPro" id="IPR017896">
    <property type="entry name" value="4Fe4S_Fe-S-bd"/>
</dbReference>
<keyword evidence="2" id="KW-0479">Metal-binding</keyword>
<dbReference type="GO" id="GO:0051539">
    <property type="term" value="F:4 iron, 4 sulfur cluster binding"/>
    <property type="evidence" value="ECO:0007669"/>
    <property type="project" value="UniProtKB-KW"/>
</dbReference>
<evidence type="ECO:0000313" key="6">
    <source>
        <dbReference type="Proteomes" id="UP000813463"/>
    </source>
</evidence>
<dbReference type="SUPFAM" id="SSF54862">
    <property type="entry name" value="4Fe-4S ferredoxins"/>
    <property type="match status" value="1"/>
</dbReference>
<dbReference type="AlphaFoldDB" id="A0A9R0J790"/>
<evidence type="ECO:0000256" key="2">
    <source>
        <dbReference type="ARBA" id="ARBA00022723"/>
    </source>
</evidence>
<dbReference type="InterPro" id="IPR017900">
    <property type="entry name" value="4Fe4S_Fe_S_CS"/>
</dbReference>
<keyword evidence="4" id="KW-0411">Iron-sulfur</keyword>